<dbReference type="Pfam" id="PF13637">
    <property type="entry name" value="Ank_4"/>
    <property type="match status" value="1"/>
</dbReference>
<dbReference type="AlphaFoldDB" id="A0A2J6SBD7"/>
<dbReference type="PROSITE" id="PS50297">
    <property type="entry name" value="ANK_REP_REGION"/>
    <property type="match status" value="5"/>
</dbReference>
<dbReference type="OrthoDB" id="539213at2759"/>
<dbReference type="EMBL" id="KZ613937">
    <property type="protein sequence ID" value="PMD48088.1"/>
    <property type="molecule type" value="Genomic_DNA"/>
</dbReference>
<protein>
    <submittedName>
        <fullName evidence="4">Ankyrin</fullName>
    </submittedName>
</protein>
<gene>
    <name evidence="4" type="ORF">L207DRAFT_389296</name>
</gene>
<evidence type="ECO:0000313" key="5">
    <source>
        <dbReference type="Proteomes" id="UP000235786"/>
    </source>
</evidence>
<dbReference type="InterPro" id="IPR036770">
    <property type="entry name" value="Ankyrin_rpt-contain_sf"/>
</dbReference>
<feature type="repeat" description="ANK" evidence="3">
    <location>
        <begin position="162"/>
        <end position="187"/>
    </location>
</feature>
<dbReference type="PANTHER" id="PTHR24198:SF194">
    <property type="entry name" value="INVERSIN-A"/>
    <property type="match status" value="1"/>
</dbReference>
<dbReference type="InterPro" id="IPR002110">
    <property type="entry name" value="Ankyrin_rpt"/>
</dbReference>
<dbReference type="STRING" id="1149755.A0A2J6SBD7"/>
<evidence type="ECO:0000313" key="4">
    <source>
        <dbReference type="EMBL" id="PMD48088.1"/>
    </source>
</evidence>
<proteinExistence type="predicted"/>
<feature type="non-terminal residue" evidence="4">
    <location>
        <position position="1"/>
    </location>
</feature>
<organism evidence="4 5">
    <name type="scientific">Hyaloscypha variabilis (strain UAMH 11265 / GT02V1 / F)</name>
    <name type="common">Meliniomyces variabilis</name>
    <dbReference type="NCBI Taxonomy" id="1149755"/>
    <lineage>
        <taxon>Eukaryota</taxon>
        <taxon>Fungi</taxon>
        <taxon>Dikarya</taxon>
        <taxon>Ascomycota</taxon>
        <taxon>Pezizomycotina</taxon>
        <taxon>Leotiomycetes</taxon>
        <taxon>Helotiales</taxon>
        <taxon>Hyaloscyphaceae</taxon>
        <taxon>Hyaloscypha</taxon>
        <taxon>Hyaloscypha variabilis</taxon>
    </lineage>
</organism>
<reference evidence="4 5" key="1">
    <citation type="submission" date="2016-04" db="EMBL/GenBank/DDBJ databases">
        <title>A degradative enzymes factory behind the ericoid mycorrhizal symbiosis.</title>
        <authorList>
            <consortium name="DOE Joint Genome Institute"/>
            <person name="Martino E."/>
            <person name="Morin E."/>
            <person name="Grelet G."/>
            <person name="Kuo A."/>
            <person name="Kohler A."/>
            <person name="Daghino S."/>
            <person name="Barry K."/>
            <person name="Choi C."/>
            <person name="Cichocki N."/>
            <person name="Clum A."/>
            <person name="Copeland A."/>
            <person name="Hainaut M."/>
            <person name="Haridas S."/>
            <person name="Labutti K."/>
            <person name="Lindquist E."/>
            <person name="Lipzen A."/>
            <person name="Khouja H.-R."/>
            <person name="Murat C."/>
            <person name="Ohm R."/>
            <person name="Olson A."/>
            <person name="Spatafora J."/>
            <person name="Veneault-Fourrey C."/>
            <person name="Henrissat B."/>
            <person name="Grigoriev I."/>
            <person name="Martin F."/>
            <person name="Perotto S."/>
        </authorList>
    </citation>
    <scope>NUCLEOTIDE SEQUENCE [LARGE SCALE GENOMIC DNA]</scope>
    <source>
        <strain evidence="4 5">F</strain>
    </source>
</reference>
<feature type="repeat" description="ANK" evidence="3">
    <location>
        <begin position="22"/>
        <end position="54"/>
    </location>
</feature>
<dbReference type="SMART" id="SM00248">
    <property type="entry name" value="ANK"/>
    <property type="match status" value="5"/>
</dbReference>
<evidence type="ECO:0000256" key="3">
    <source>
        <dbReference type="PROSITE-ProRule" id="PRU00023"/>
    </source>
</evidence>
<dbReference type="SUPFAM" id="SSF48403">
    <property type="entry name" value="Ankyrin repeat"/>
    <property type="match status" value="1"/>
</dbReference>
<evidence type="ECO:0000256" key="2">
    <source>
        <dbReference type="ARBA" id="ARBA00023043"/>
    </source>
</evidence>
<dbReference type="Proteomes" id="UP000235786">
    <property type="component" value="Unassembled WGS sequence"/>
</dbReference>
<dbReference type="Pfam" id="PF12796">
    <property type="entry name" value="Ank_2"/>
    <property type="match status" value="1"/>
</dbReference>
<name>A0A2J6SBD7_HYAVF</name>
<keyword evidence="5" id="KW-1185">Reference proteome</keyword>
<evidence type="ECO:0000256" key="1">
    <source>
        <dbReference type="ARBA" id="ARBA00022737"/>
    </source>
</evidence>
<feature type="repeat" description="ANK" evidence="3">
    <location>
        <begin position="55"/>
        <end position="87"/>
    </location>
</feature>
<dbReference type="Gene3D" id="1.25.40.20">
    <property type="entry name" value="Ankyrin repeat-containing domain"/>
    <property type="match status" value="2"/>
</dbReference>
<feature type="repeat" description="ANK" evidence="3">
    <location>
        <begin position="90"/>
        <end position="124"/>
    </location>
</feature>
<dbReference type="PANTHER" id="PTHR24198">
    <property type="entry name" value="ANKYRIN REPEAT AND PROTEIN KINASE DOMAIN-CONTAINING PROTEIN"/>
    <property type="match status" value="1"/>
</dbReference>
<accession>A0A2J6SBD7</accession>
<dbReference type="PROSITE" id="PS50088">
    <property type="entry name" value="ANK_REPEAT"/>
    <property type="match status" value="5"/>
</dbReference>
<sequence>GNAEVIELVVPTLDPNLLKGAAGGRLLHHIARKSHFKVAEKLIQAGAEINISNFSLRTPLQLAAEMDQLDTVNILLDHGAQINASAATERGRTALQAAASSEDANLTMIELLLSRGAEVNTPAAGEGGVTALQAAAIRGHINIALLLIERKAAVNATPALKDGRTAIDGAAEHGRLDMVQMLLNAGAIGDPFGQHGFKNAIKLARENRHTVVVDLL</sequence>
<feature type="non-terminal residue" evidence="4">
    <location>
        <position position="216"/>
    </location>
</feature>
<keyword evidence="2 3" id="KW-0040">ANK repeat</keyword>
<keyword evidence="1" id="KW-0677">Repeat</keyword>
<feature type="repeat" description="ANK" evidence="3">
    <location>
        <begin position="127"/>
        <end position="159"/>
    </location>
</feature>